<keyword evidence="3" id="KW-1185">Reference proteome</keyword>
<accession>A0ABU3XYU1</accession>
<dbReference type="NCBIfam" id="NF033920">
    <property type="entry name" value="C39_PA2778_fam"/>
    <property type="match status" value="1"/>
</dbReference>
<reference evidence="2 3" key="1">
    <citation type="submission" date="2023-10" db="EMBL/GenBank/DDBJ databases">
        <title>Pseudomonas otitidis isolated from a paediatric patient with cystic fibrosis in Chile.</title>
        <authorList>
            <person name="Amsteins-Romero L."/>
            <person name="Opazo-Capurro A."/>
            <person name="Matus-Kohler M."/>
            <person name="Gonzalez-Rocha G."/>
        </authorList>
    </citation>
    <scope>NUCLEOTIDE SEQUENCE [LARGE SCALE GENOMIC DNA]</scope>
    <source>
        <strain evidence="2 3">P-714</strain>
    </source>
</reference>
<keyword evidence="1" id="KW-0732">Signal</keyword>
<dbReference type="EMBL" id="JAWJUL010000158">
    <property type="protein sequence ID" value="MDV3443074.1"/>
    <property type="molecule type" value="Genomic_DNA"/>
</dbReference>
<dbReference type="RefSeq" id="WP_309040019.1">
    <property type="nucleotide sequence ID" value="NZ_CP133395.1"/>
</dbReference>
<sequence>MRRSRFVACSRQVVMACLAPFLLVACAGHDPADDSRVRALPMVVELSSVPFFPQQTYQSAPASLAALFGFQGETVTPGMVEKALQLPKAEASLAQRIPVVAHQHGLLVYPLDKHLEELLVQVAAGNPVLVHLRQGYGWLPSWRYAVLVGFDQEREVVLLRLAGDRRAQVGFAEFAADWAAAGQWAVLLQAPNVLPVAADMARWRAAADALAAAGQVDAADMARKQVR</sequence>
<dbReference type="Gene3D" id="3.90.70.10">
    <property type="entry name" value="Cysteine proteinases"/>
    <property type="match status" value="1"/>
</dbReference>
<dbReference type="PROSITE" id="PS51257">
    <property type="entry name" value="PROKAR_LIPOPROTEIN"/>
    <property type="match status" value="1"/>
</dbReference>
<feature type="signal peptide" evidence="1">
    <location>
        <begin position="1"/>
        <end position="27"/>
    </location>
</feature>
<feature type="chain" id="PRO_5046825865" evidence="1">
    <location>
        <begin position="28"/>
        <end position="227"/>
    </location>
</feature>
<protein>
    <submittedName>
        <fullName evidence="2">PA2778 family cysteine peptidase</fullName>
    </submittedName>
</protein>
<comment type="caution">
    <text evidence="2">The sequence shown here is derived from an EMBL/GenBank/DDBJ whole genome shotgun (WGS) entry which is preliminary data.</text>
</comment>
<evidence type="ECO:0000313" key="3">
    <source>
        <dbReference type="Proteomes" id="UP001273935"/>
    </source>
</evidence>
<organism evidence="2 3">
    <name type="scientific">Metapseudomonas otitidis</name>
    <dbReference type="NCBI Taxonomy" id="319939"/>
    <lineage>
        <taxon>Bacteria</taxon>
        <taxon>Pseudomonadati</taxon>
        <taxon>Pseudomonadota</taxon>
        <taxon>Gammaproteobacteria</taxon>
        <taxon>Pseudomonadales</taxon>
        <taxon>Pseudomonadaceae</taxon>
        <taxon>Metapseudomonas</taxon>
    </lineage>
</organism>
<evidence type="ECO:0000313" key="2">
    <source>
        <dbReference type="EMBL" id="MDV3443074.1"/>
    </source>
</evidence>
<name>A0ABU3XYU1_9GAMM</name>
<evidence type="ECO:0000256" key="1">
    <source>
        <dbReference type="SAM" id="SignalP"/>
    </source>
</evidence>
<dbReference type="Proteomes" id="UP001273935">
    <property type="component" value="Unassembled WGS sequence"/>
</dbReference>
<gene>
    <name evidence="2" type="ORF">R0G64_27030</name>
</gene>
<proteinExistence type="predicted"/>